<dbReference type="EC" id="2.3.1.50" evidence="5"/>
<evidence type="ECO:0000256" key="3">
    <source>
        <dbReference type="ARBA" id="ARBA00004991"/>
    </source>
</evidence>
<dbReference type="AlphaFoldDB" id="A0AAX4P1X8"/>
<dbReference type="InterPro" id="IPR050087">
    <property type="entry name" value="AON_synthase_class-II"/>
</dbReference>
<organism evidence="13 14">
    <name type="scientific">Chloropicon roscoffensis</name>
    <dbReference type="NCBI Taxonomy" id="1461544"/>
    <lineage>
        <taxon>Eukaryota</taxon>
        <taxon>Viridiplantae</taxon>
        <taxon>Chlorophyta</taxon>
        <taxon>Chloropicophyceae</taxon>
        <taxon>Chloropicales</taxon>
        <taxon>Chloropicaceae</taxon>
        <taxon>Chloropicon</taxon>
    </lineage>
</organism>
<protein>
    <recommendedName>
        <fullName evidence="5">serine C-palmitoyltransferase</fullName>
        <ecNumber evidence="5">2.3.1.50</ecNumber>
    </recommendedName>
</protein>
<dbReference type="PANTHER" id="PTHR13693">
    <property type="entry name" value="CLASS II AMINOTRANSFERASE/8-AMINO-7-OXONONANOATE SYNTHASE"/>
    <property type="match status" value="1"/>
</dbReference>
<sequence length="478" mass="52583">MVTTDADHVPLFAALTTYFSYTILIFVGHIRDWFFGQNKSATSGAEKGLPPLVKDWENFYLRNLYRRIEDCFGRPISSAPGSWVDVCERERDNFHADFRLTGANRKCLNLGSYNYLGFAAADEYCTPRVVSSVRKCGWTTCSSRLDGGTSEVHEELEELVARYLHKPAALCWGMGFATNTTVLPSLVGKGCLVVSDQLNHRSIVSGVKLSGAKVKVFIHNDMAHLEKVLSSAIVQGQPRTGRPWKKILIVVEGIYSMEGEFAVLDKIVELKKKYNCYLYLDEAHSIGAMGKTGRGLCEHMGVAYEDVDVMMGTFTKSFGSCGGYIASSKEVIEYLRNSSPGFSYATSLSMPAAQQIISSMKVISGEDGTDRGSRKIVQLKSNANFLRKKLKAAGCAVLGSEDSPVVPIMIFQPAKISAISRECFKHGVAIVVVGFPATPLLLARARLCISAAHTKEDLEYACDVLAEACQKCDMRYNK</sequence>
<keyword evidence="14" id="KW-1185">Reference proteome</keyword>
<reference evidence="13 14" key="1">
    <citation type="submission" date="2024-03" db="EMBL/GenBank/DDBJ databases">
        <title>Complete genome sequence of the green alga Chloropicon roscoffensis RCC1871.</title>
        <authorList>
            <person name="Lemieux C."/>
            <person name="Pombert J.-F."/>
            <person name="Otis C."/>
            <person name="Turmel M."/>
        </authorList>
    </citation>
    <scope>NUCLEOTIDE SEQUENCE [LARGE SCALE GENOMIC DNA]</scope>
    <source>
        <strain evidence="13 14">RCC1871</strain>
    </source>
</reference>
<dbReference type="GO" id="GO:0046513">
    <property type="term" value="P:ceramide biosynthetic process"/>
    <property type="evidence" value="ECO:0007669"/>
    <property type="project" value="TreeGrafter"/>
</dbReference>
<comment type="catalytic activity">
    <reaction evidence="9">
        <text>L-serine + hexadecanoyl-CoA + H(+) = 3-oxosphinganine + CO2 + CoA</text>
        <dbReference type="Rhea" id="RHEA:14761"/>
        <dbReference type="ChEBI" id="CHEBI:15378"/>
        <dbReference type="ChEBI" id="CHEBI:16526"/>
        <dbReference type="ChEBI" id="CHEBI:33384"/>
        <dbReference type="ChEBI" id="CHEBI:57287"/>
        <dbReference type="ChEBI" id="CHEBI:57379"/>
        <dbReference type="ChEBI" id="CHEBI:58299"/>
        <dbReference type="EC" id="2.3.1.50"/>
    </reaction>
</comment>
<dbReference type="GO" id="GO:0016020">
    <property type="term" value="C:membrane"/>
    <property type="evidence" value="ECO:0007669"/>
    <property type="project" value="GOC"/>
</dbReference>
<proteinExistence type="inferred from homology"/>
<evidence type="ECO:0000313" key="13">
    <source>
        <dbReference type="EMBL" id="WZN59761.1"/>
    </source>
</evidence>
<evidence type="ECO:0000259" key="12">
    <source>
        <dbReference type="Pfam" id="PF00155"/>
    </source>
</evidence>
<comment type="similarity">
    <text evidence="4 10">Belongs to the class-II pyridoxal-phosphate-dependent aminotransferase family.</text>
</comment>
<evidence type="ECO:0000313" key="14">
    <source>
        <dbReference type="Proteomes" id="UP001472866"/>
    </source>
</evidence>
<dbReference type="GO" id="GO:0004758">
    <property type="term" value="F:serine C-palmitoyltransferase activity"/>
    <property type="evidence" value="ECO:0007669"/>
    <property type="project" value="UniProtKB-EC"/>
</dbReference>
<dbReference type="InterPro" id="IPR015424">
    <property type="entry name" value="PyrdxlP-dep_Trfase"/>
</dbReference>
<evidence type="ECO:0000256" key="5">
    <source>
        <dbReference type="ARBA" id="ARBA00013220"/>
    </source>
</evidence>
<evidence type="ECO:0000256" key="11">
    <source>
        <dbReference type="SAM" id="Phobius"/>
    </source>
</evidence>
<dbReference type="EMBL" id="CP151502">
    <property type="protein sequence ID" value="WZN59761.1"/>
    <property type="molecule type" value="Genomic_DNA"/>
</dbReference>
<accession>A0AAX4P1X8</accession>
<dbReference type="GO" id="GO:0017059">
    <property type="term" value="C:serine palmitoyltransferase complex"/>
    <property type="evidence" value="ECO:0007669"/>
    <property type="project" value="TreeGrafter"/>
</dbReference>
<dbReference type="Pfam" id="PF00155">
    <property type="entry name" value="Aminotran_1_2"/>
    <property type="match status" value="1"/>
</dbReference>
<gene>
    <name evidence="13" type="ORF">HKI87_02g12870</name>
</gene>
<dbReference type="Gene3D" id="3.40.640.10">
    <property type="entry name" value="Type I PLP-dependent aspartate aminotransferase-like (Major domain)"/>
    <property type="match status" value="1"/>
</dbReference>
<keyword evidence="11" id="KW-1133">Transmembrane helix</keyword>
<evidence type="ECO:0000256" key="10">
    <source>
        <dbReference type="RuleBase" id="RU003693"/>
    </source>
</evidence>
<comment type="pathway">
    <text evidence="2">Lipid metabolism; sphingolipid metabolism.</text>
</comment>
<evidence type="ECO:0000256" key="6">
    <source>
        <dbReference type="ARBA" id="ARBA00022679"/>
    </source>
</evidence>
<dbReference type="PANTHER" id="PTHR13693:SF3">
    <property type="entry name" value="LD36009P"/>
    <property type="match status" value="1"/>
</dbReference>
<evidence type="ECO:0000256" key="9">
    <source>
        <dbReference type="ARBA" id="ARBA00048528"/>
    </source>
</evidence>
<name>A0AAX4P1X8_9CHLO</name>
<evidence type="ECO:0000256" key="7">
    <source>
        <dbReference type="ARBA" id="ARBA00022898"/>
    </source>
</evidence>
<dbReference type="GO" id="GO:0046512">
    <property type="term" value="P:sphingosine biosynthetic process"/>
    <property type="evidence" value="ECO:0007669"/>
    <property type="project" value="TreeGrafter"/>
</dbReference>
<comment type="cofactor">
    <cofactor evidence="1 10">
        <name>pyridoxal 5'-phosphate</name>
        <dbReference type="ChEBI" id="CHEBI:597326"/>
    </cofactor>
</comment>
<keyword evidence="6" id="KW-0808">Transferase</keyword>
<evidence type="ECO:0000256" key="8">
    <source>
        <dbReference type="ARBA" id="ARBA00022919"/>
    </source>
</evidence>
<dbReference type="SUPFAM" id="SSF53383">
    <property type="entry name" value="PLP-dependent transferases"/>
    <property type="match status" value="1"/>
</dbReference>
<dbReference type="Proteomes" id="UP001472866">
    <property type="component" value="Chromosome 02"/>
</dbReference>
<keyword evidence="7 10" id="KW-0663">Pyridoxal phosphate</keyword>
<evidence type="ECO:0000256" key="1">
    <source>
        <dbReference type="ARBA" id="ARBA00001933"/>
    </source>
</evidence>
<dbReference type="InterPro" id="IPR004839">
    <property type="entry name" value="Aminotransferase_I/II_large"/>
</dbReference>
<dbReference type="CDD" id="cd06454">
    <property type="entry name" value="KBL_like"/>
    <property type="match status" value="1"/>
</dbReference>
<evidence type="ECO:0000256" key="2">
    <source>
        <dbReference type="ARBA" id="ARBA00004760"/>
    </source>
</evidence>
<feature type="transmembrane region" description="Helical" evidence="11">
    <location>
        <begin position="12"/>
        <end position="30"/>
    </location>
</feature>
<dbReference type="InterPro" id="IPR015422">
    <property type="entry name" value="PyrdxlP-dep_Trfase_small"/>
</dbReference>
<dbReference type="PROSITE" id="PS00599">
    <property type="entry name" value="AA_TRANSFER_CLASS_2"/>
    <property type="match status" value="1"/>
</dbReference>
<keyword evidence="11" id="KW-0472">Membrane</keyword>
<dbReference type="GO" id="GO:0030170">
    <property type="term" value="F:pyridoxal phosphate binding"/>
    <property type="evidence" value="ECO:0007669"/>
    <property type="project" value="InterPro"/>
</dbReference>
<keyword evidence="8" id="KW-0746">Sphingolipid metabolism</keyword>
<keyword evidence="8" id="KW-0443">Lipid metabolism</keyword>
<dbReference type="Gene3D" id="3.90.1150.10">
    <property type="entry name" value="Aspartate Aminotransferase, domain 1"/>
    <property type="match status" value="1"/>
</dbReference>
<feature type="domain" description="Aminotransferase class I/classII large" evidence="12">
    <location>
        <begin position="106"/>
        <end position="465"/>
    </location>
</feature>
<keyword evidence="11" id="KW-0812">Transmembrane</keyword>
<dbReference type="InterPro" id="IPR015421">
    <property type="entry name" value="PyrdxlP-dep_Trfase_major"/>
</dbReference>
<dbReference type="InterPro" id="IPR001917">
    <property type="entry name" value="Aminotrans_II_pyridoxalP_BS"/>
</dbReference>
<comment type="pathway">
    <text evidence="3">Sphingolipid metabolism.</text>
</comment>
<evidence type="ECO:0000256" key="4">
    <source>
        <dbReference type="ARBA" id="ARBA00008392"/>
    </source>
</evidence>